<dbReference type="InterPro" id="IPR001611">
    <property type="entry name" value="Leu-rich_rpt"/>
</dbReference>
<keyword evidence="2" id="KW-0677">Repeat</keyword>
<dbReference type="Pfam" id="PF12799">
    <property type="entry name" value="LRR_4"/>
    <property type="match status" value="1"/>
</dbReference>
<dbReference type="OrthoDB" id="6334211at2759"/>
<dbReference type="PANTHER" id="PTHR15454:SF56">
    <property type="entry name" value="PROTEIN PHOSPHATASE 1 REGULATORY SUBUNIT 7-RELATED"/>
    <property type="match status" value="1"/>
</dbReference>
<dbReference type="SMART" id="SM00365">
    <property type="entry name" value="LRR_SD22"/>
    <property type="match status" value="5"/>
</dbReference>
<dbReference type="InterPro" id="IPR003591">
    <property type="entry name" value="Leu-rich_rpt_typical-subtyp"/>
</dbReference>
<dbReference type="InterPro" id="IPR025875">
    <property type="entry name" value="Leu-rich_rpt_4"/>
</dbReference>
<evidence type="ECO:0000313" key="4">
    <source>
        <dbReference type="EMBL" id="TMW60123.1"/>
    </source>
</evidence>
<protein>
    <submittedName>
        <fullName evidence="4">Uncharacterized protein</fullName>
    </submittedName>
</protein>
<accession>A0A8K1CBU3</accession>
<dbReference type="SMART" id="SM00369">
    <property type="entry name" value="LRR_TYP"/>
    <property type="match status" value="3"/>
</dbReference>
<dbReference type="InterPro" id="IPR032675">
    <property type="entry name" value="LRR_dom_sf"/>
</dbReference>
<evidence type="ECO:0000313" key="5">
    <source>
        <dbReference type="Proteomes" id="UP000794436"/>
    </source>
</evidence>
<comment type="caution">
    <text evidence="4">The sequence shown here is derived from an EMBL/GenBank/DDBJ whole genome shotgun (WGS) entry which is preliminary data.</text>
</comment>
<keyword evidence="1" id="KW-0433">Leucine-rich repeat</keyword>
<dbReference type="EMBL" id="SPLM01000108">
    <property type="protein sequence ID" value="TMW60123.1"/>
    <property type="molecule type" value="Genomic_DNA"/>
</dbReference>
<dbReference type="Pfam" id="PF14580">
    <property type="entry name" value="LRR_9"/>
    <property type="match status" value="1"/>
</dbReference>
<gene>
    <name evidence="4" type="ORF">Poli38472_000165</name>
</gene>
<evidence type="ECO:0000256" key="2">
    <source>
        <dbReference type="ARBA" id="ARBA00022737"/>
    </source>
</evidence>
<keyword evidence="5" id="KW-1185">Reference proteome</keyword>
<dbReference type="PROSITE" id="PS51450">
    <property type="entry name" value="LRR"/>
    <property type="match status" value="5"/>
</dbReference>
<dbReference type="PRINTS" id="PR00019">
    <property type="entry name" value="LEURICHRPT"/>
</dbReference>
<name>A0A8K1CBU3_PYTOL</name>
<organism evidence="4 5">
    <name type="scientific">Pythium oligandrum</name>
    <name type="common">Mycoparasitic fungus</name>
    <dbReference type="NCBI Taxonomy" id="41045"/>
    <lineage>
        <taxon>Eukaryota</taxon>
        <taxon>Sar</taxon>
        <taxon>Stramenopiles</taxon>
        <taxon>Oomycota</taxon>
        <taxon>Peronosporomycetes</taxon>
        <taxon>Pythiales</taxon>
        <taxon>Pythiaceae</taxon>
        <taxon>Pythium</taxon>
    </lineage>
</organism>
<reference evidence="4" key="1">
    <citation type="submission" date="2019-03" db="EMBL/GenBank/DDBJ databases">
        <title>Long read genome sequence of the mycoparasitic Pythium oligandrum ATCC 38472 isolated from sugarbeet rhizosphere.</title>
        <authorList>
            <person name="Gaulin E."/>
        </authorList>
    </citation>
    <scope>NUCLEOTIDE SEQUENCE</scope>
    <source>
        <strain evidence="4">ATCC 38472_TT</strain>
    </source>
</reference>
<proteinExistence type="predicted"/>
<dbReference type="PANTHER" id="PTHR15454">
    <property type="entry name" value="NISCHARIN RELATED"/>
    <property type="match status" value="1"/>
</dbReference>
<evidence type="ECO:0000256" key="1">
    <source>
        <dbReference type="ARBA" id="ARBA00022614"/>
    </source>
</evidence>
<dbReference type="Proteomes" id="UP000794436">
    <property type="component" value="Unassembled WGS sequence"/>
</dbReference>
<feature type="region of interest" description="Disordered" evidence="3">
    <location>
        <begin position="1"/>
        <end position="20"/>
    </location>
</feature>
<evidence type="ECO:0000256" key="3">
    <source>
        <dbReference type="SAM" id="MobiDB-lite"/>
    </source>
</evidence>
<dbReference type="AlphaFoldDB" id="A0A8K1CBU3"/>
<dbReference type="SUPFAM" id="SSF52058">
    <property type="entry name" value="L domain-like"/>
    <property type="match status" value="1"/>
</dbReference>
<dbReference type="Gene3D" id="3.80.10.10">
    <property type="entry name" value="Ribonuclease Inhibitor"/>
    <property type="match status" value="2"/>
</dbReference>
<dbReference type="GO" id="GO:0005737">
    <property type="term" value="C:cytoplasm"/>
    <property type="evidence" value="ECO:0007669"/>
    <property type="project" value="TreeGrafter"/>
</dbReference>
<sequence>MESQQENAADRTEVPETTRGLTRELVQQHLSVLGKNPYSQAFVYTTATLSELELTDLNAITEFPHIQHVVCAHNALESLVPIGDLRLLLSVDASHNQLTQVLDFDIPQCMPDHAWAQGGEWIGSLLRRANLSYNQIPRIRDLSTAHPFLQELYLAHNDIGEIRGIASLRFLRVLDLSHNRLRSTHGLLPPGCLEALLGSSTYEIEAMPPRLEALEILRLSHNQITNIDEVVGLPRLVELELAHNKLKQLASLEHCYRLQHLDLAFNALEDVNELNYLIQLSFLQHLTLQGCPIAEQTDSKVFYRARVLRRLQQLVQLDEDEISAKEKVKALAMHGSELASRQQVLTKHLPSERFVNYLPPLEFDDDAALYAFYEQRFGPSEGVDERPVV</sequence>